<comment type="caution">
    <text evidence="13">The sequence shown here is derived from an EMBL/GenBank/DDBJ whole genome shotgun (WGS) entry which is preliminary data.</text>
</comment>
<comment type="function">
    <text evidence="10">Phospholipid scramblase involved in autophagy. Cycles between the preautophagosomal structure/phagophore assembly site (PAS) and the cytoplasmic vesicle pool and supplies membrane for the growing autophagosome. Lipid scramblase activity plays a key role in preautophagosomal structure/phagophore assembly by distributing the phospholipids that arrive through ATG2 from the cytoplasmic to the luminal leaflet of the bilayer, thereby driving autophagosomal membrane expansion.</text>
</comment>
<feature type="coiled-coil region" evidence="11">
    <location>
        <begin position="621"/>
        <end position="682"/>
    </location>
</feature>
<evidence type="ECO:0000256" key="7">
    <source>
        <dbReference type="ARBA" id="ARBA00023006"/>
    </source>
</evidence>
<keyword evidence="14" id="KW-1185">Reference proteome</keyword>
<comment type="similarity">
    <text evidence="2 10">Belongs to the ATG9 family.</text>
</comment>
<evidence type="ECO:0000256" key="3">
    <source>
        <dbReference type="ARBA" id="ARBA00018074"/>
    </source>
</evidence>
<dbReference type="InterPro" id="IPR007241">
    <property type="entry name" value="Autophagy-rel_prot_9"/>
</dbReference>
<gene>
    <name evidence="13" type="ORF">Tco_1123146</name>
</gene>
<dbReference type="Proteomes" id="UP001151760">
    <property type="component" value="Unassembled WGS sequence"/>
</dbReference>
<evidence type="ECO:0000256" key="5">
    <source>
        <dbReference type="ARBA" id="ARBA00022692"/>
    </source>
</evidence>
<keyword evidence="8 10" id="KW-0445">Lipid transport</keyword>
<evidence type="ECO:0000313" key="14">
    <source>
        <dbReference type="Proteomes" id="UP001151760"/>
    </source>
</evidence>
<protein>
    <recommendedName>
        <fullName evidence="3 10">Autophagy-related protein 9</fullName>
    </recommendedName>
</protein>
<evidence type="ECO:0000256" key="4">
    <source>
        <dbReference type="ARBA" id="ARBA00022448"/>
    </source>
</evidence>
<keyword evidence="11" id="KW-0175">Coiled coil</keyword>
<accession>A0ABQ5J2I6</accession>
<evidence type="ECO:0000256" key="8">
    <source>
        <dbReference type="ARBA" id="ARBA00023055"/>
    </source>
</evidence>
<keyword evidence="6" id="KW-1133">Transmembrane helix</keyword>
<proteinExistence type="inferred from homology"/>
<dbReference type="PANTHER" id="PTHR13038:SF10">
    <property type="entry name" value="AUTOPHAGY-RELATED PROTEIN 9"/>
    <property type="match status" value="1"/>
</dbReference>
<feature type="region of interest" description="Disordered" evidence="12">
    <location>
        <begin position="454"/>
        <end position="478"/>
    </location>
</feature>
<keyword evidence="5" id="KW-0812">Transmembrane</keyword>
<dbReference type="PANTHER" id="PTHR13038">
    <property type="entry name" value="APG9 AUTOPHAGY 9"/>
    <property type="match status" value="1"/>
</dbReference>
<evidence type="ECO:0000313" key="13">
    <source>
        <dbReference type="EMBL" id="GJU06716.1"/>
    </source>
</evidence>
<evidence type="ECO:0000256" key="12">
    <source>
        <dbReference type="SAM" id="MobiDB-lite"/>
    </source>
</evidence>
<sequence length="766" mass="85526">MLKRRRGKENTEFVRVEFENLFQYTGKMLLEEIASIFLSPFLLIFVVPQFIEEYTVDVEDVGHVCSEYDWRLPAKKRDTVSLTVGGESYDWTPNCGAPALCPVCGLCSLRNGIAHAPCGRVQIRLLAERLAFGHFGPFRVLGLCQLLIVWSRLAGRMMLYVIMSPQSSVSFVRAEDITRLGSAYSIYTVTFVLTQRKLDHYCVVFNIPAELRPELPDRNAIIKDSPEGKIGMYTRLIEFANLWILLSKFLLCILEYYQINLSQLSVIGATKVSHFEIMCRVLGRVPTVGTFRRLYVNSISNRWLSFSKCGGVDDPCCYSKKFDSLKNWNNHFSGLTLCFARYLLHGLVAFPFSRIRFRWMKLRSFTESDVCLTLSHSNDEEVGLLDFVNSADPFKVKIGERTLAENEVPVITETEDRIIYPSPQTINLVLLFPISRPSTSAKSPTALRRLIRQSGQADTGSGSAAPAAEDATSSSVTPTLKRAFDGDFRDNVRTRPPSGRFVVLSSSSIDSDIPTSPQVVPFVSSAQAGVNVPVAEPASDACTSSIPENLLYHVTSPGYWAALRNQHDSGFLDIFNINSAHHVCMVSELRLRYEHEIMMRAKYEKKFTDSAAMVPQRDAEIVDLKAQLEKSEAEAAKVGEVSTLNTHNAGLLEKVSALELVHRELDGKVAQLTADCDGLRDQVVGEGKMREEFVSQQDAVDRHFSERAAEMDARIAKVRRAMDNDLYPHMLTAIVISMAINKGIQQGLEVGVVNGKAGRSLTQIEA</sequence>
<evidence type="ECO:0000256" key="10">
    <source>
        <dbReference type="RuleBase" id="RU364027"/>
    </source>
</evidence>
<dbReference type="Pfam" id="PF04109">
    <property type="entry name" value="ATG9"/>
    <property type="match status" value="1"/>
</dbReference>
<comment type="subcellular location">
    <subcellularLocation>
        <location evidence="1 10">Preautophagosomal structure membrane</location>
        <topology evidence="1 10">Multi-pass membrane protein</topology>
    </subcellularLocation>
</comment>
<reference evidence="13" key="1">
    <citation type="journal article" date="2022" name="Int. J. Mol. Sci.">
        <title>Draft Genome of Tanacetum Coccineum: Genomic Comparison of Closely Related Tanacetum-Family Plants.</title>
        <authorList>
            <person name="Yamashiro T."/>
            <person name="Shiraishi A."/>
            <person name="Nakayama K."/>
            <person name="Satake H."/>
        </authorList>
    </citation>
    <scope>NUCLEOTIDE SEQUENCE</scope>
</reference>
<dbReference type="Gene3D" id="1.10.287.1490">
    <property type="match status" value="1"/>
</dbReference>
<dbReference type="EMBL" id="BQNB010021468">
    <property type="protein sequence ID" value="GJU06716.1"/>
    <property type="molecule type" value="Genomic_DNA"/>
</dbReference>
<evidence type="ECO:0000256" key="1">
    <source>
        <dbReference type="ARBA" id="ARBA00004511"/>
    </source>
</evidence>
<evidence type="ECO:0000256" key="2">
    <source>
        <dbReference type="ARBA" id="ARBA00006185"/>
    </source>
</evidence>
<keyword evidence="9" id="KW-0472">Membrane</keyword>
<evidence type="ECO:0000256" key="6">
    <source>
        <dbReference type="ARBA" id="ARBA00022989"/>
    </source>
</evidence>
<evidence type="ECO:0000256" key="9">
    <source>
        <dbReference type="ARBA" id="ARBA00023136"/>
    </source>
</evidence>
<evidence type="ECO:0000256" key="11">
    <source>
        <dbReference type="SAM" id="Coils"/>
    </source>
</evidence>
<reference evidence="13" key="2">
    <citation type="submission" date="2022-01" db="EMBL/GenBank/DDBJ databases">
        <authorList>
            <person name="Yamashiro T."/>
            <person name="Shiraishi A."/>
            <person name="Satake H."/>
            <person name="Nakayama K."/>
        </authorList>
    </citation>
    <scope>NUCLEOTIDE SEQUENCE</scope>
</reference>
<name>A0ABQ5J2I6_9ASTR</name>
<keyword evidence="4 10" id="KW-0813">Transport</keyword>
<keyword evidence="7 10" id="KW-0072">Autophagy</keyword>
<organism evidence="13 14">
    <name type="scientific">Tanacetum coccineum</name>
    <dbReference type="NCBI Taxonomy" id="301880"/>
    <lineage>
        <taxon>Eukaryota</taxon>
        <taxon>Viridiplantae</taxon>
        <taxon>Streptophyta</taxon>
        <taxon>Embryophyta</taxon>
        <taxon>Tracheophyta</taxon>
        <taxon>Spermatophyta</taxon>
        <taxon>Magnoliopsida</taxon>
        <taxon>eudicotyledons</taxon>
        <taxon>Gunneridae</taxon>
        <taxon>Pentapetalae</taxon>
        <taxon>asterids</taxon>
        <taxon>campanulids</taxon>
        <taxon>Asterales</taxon>
        <taxon>Asteraceae</taxon>
        <taxon>Asteroideae</taxon>
        <taxon>Anthemideae</taxon>
        <taxon>Anthemidinae</taxon>
        <taxon>Tanacetum</taxon>
    </lineage>
</organism>